<reference evidence="2 3" key="1">
    <citation type="journal article" date="2019" name="Int. J. Syst. Evol. Microbiol.">
        <title>The Global Catalogue of Microorganisms (GCM) 10K type strain sequencing project: providing services to taxonomists for standard genome sequencing and annotation.</title>
        <authorList>
            <consortium name="The Broad Institute Genomics Platform"/>
            <consortium name="The Broad Institute Genome Sequencing Center for Infectious Disease"/>
            <person name="Wu L."/>
            <person name="Ma J."/>
        </authorList>
    </citation>
    <scope>NUCLEOTIDE SEQUENCE [LARGE SCALE GENOMIC DNA]</scope>
    <source>
        <strain evidence="2 3">JCM 4565</strain>
    </source>
</reference>
<dbReference type="InterPro" id="IPR008523">
    <property type="entry name" value="DUF805"/>
</dbReference>
<feature type="transmembrane region" description="Helical" evidence="1">
    <location>
        <begin position="28"/>
        <end position="48"/>
    </location>
</feature>
<accession>A0ABN0Y285</accession>
<sequence length="123" mass="13480">MLGAQVHWYVDVLKKYTMFSGRADRPEFWMFTLISFLISIVLAVVDAALGTSPLLGALYSLAVLLPSLAVGVRRLHDTDRTGWWLLIALIPIVGAIVLLVFWAGAGKPHDNAYGPNPQEVPAH</sequence>
<proteinExistence type="predicted"/>
<dbReference type="PANTHER" id="PTHR34980:SF2">
    <property type="entry name" value="INNER MEMBRANE PROTEIN YHAH-RELATED"/>
    <property type="match status" value="1"/>
</dbReference>
<keyword evidence="1" id="KW-0812">Transmembrane</keyword>
<dbReference type="PANTHER" id="PTHR34980">
    <property type="entry name" value="INNER MEMBRANE PROTEIN-RELATED-RELATED"/>
    <property type="match status" value="1"/>
</dbReference>
<name>A0ABN0Y285_9ACTN</name>
<feature type="transmembrane region" description="Helical" evidence="1">
    <location>
        <begin position="84"/>
        <end position="105"/>
    </location>
</feature>
<keyword evidence="1" id="KW-0472">Membrane</keyword>
<gene>
    <name evidence="2" type="ORF">GCM10010319_68930</name>
</gene>
<dbReference type="EMBL" id="BAAABW010000042">
    <property type="protein sequence ID" value="GAA0380698.1"/>
    <property type="molecule type" value="Genomic_DNA"/>
</dbReference>
<feature type="transmembrane region" description="Helical" evidence="1">
    <location>
        <begin position="54"/>
        <end position="72"/>
    </location>
</feature>
<protein>
    <submittedName>
        <fullName evidence="2">DUF805 domain-containing protein</fullName>
    </submittedName>
</protein>
<evidence type="ECO:0000313" key="2">
    <source>
        <dbReference type="EMBL" id="GAA0380698.1"/>
    </source>
</evidence>
<organism evidence="2 3">
    <name type="scientific">Streptomyces blastmyceticus</name>
    <dbReference type="NCBI Taxonomy" id="68180"/>
    <lineage>
        <taxon>Bacteria</taxon>
        <taxon>Bacillati</taxon>
        <taxon>Actinomycetota</taxon>
        <taxon>Actinomycetes</taxon>
        <taxon>Kitasatosporales</taxon>
        <taxon>Streptomycetaceae</taxon>
        <taxon>Streptomyces</taxon>
    </lineage>
</organism>
<dbReference type="Proteomes" id="UP001500063">
    <property type="component" value="Unassembled WGS sequence"/>
</dbReference>
<keyword evidence="1" id="KW-1133">Transmembrane helix</keyword>
<keyword evidence="3" id="KW-1185">Reference proteome</keyword>
<dbReference type="Pfam" id="PF05656">
    <property type="entry name" value="DUF805"/>
    <property type="match status" value="1"/>
</dbReference>
<evidence type="ECO:0000313" key="3">
    <source>
        <dbReference type="Proteomes" id="UP001500063"/>
    </source>
</evidence>
<evidence type="ECO:0000256" key="1">
    <source>
        <dbReference type="SAM" id="Phobius"/>
    </source>
</evidence>
<comment type="caution">
    <text evidence="2">The sequence shown here is derived from an EMBL/GenBank/DDBJ whole genome shotgun (WGS) entry which is preliminary data.</text>
</comment>